<dbReference type="PANTHER" id="PTHR30537:SF26">
    <property type="entry name" value="GLYCINE CLEAVAGE SYSTEM TRANSCRIPTIONAL ACTIVATOR"/>
    <property type="match status" value="1"/>
</dbReference>
<evidence type="ECO:0000259" key="5">
    <source>
        <dbReference type="PROSITE" id="PS50931"/>
    </source>
</evidence>
<accession>A0AAE3D0J0</accession>
<feature type="domain" description="HTH lysR-type" evidence="5">
    <location>
        <begin position="7"/>
        <end position="64"/>
    </location>
</feature>
<evidence type="ECO:0000256" key="1">
    <source>
        <dbReference type="ARBA" id="ARBA00009437"/>
    </source>
</evidence>
<evidence type="ECO:0000256" key="3">
    <source>
        <dbReference type="ARBA" id="ARBA00023125"/>
    </source>
</evidence>
<dbReference type="InterPro" id="IPR036390">
    <property type="entry name" value="WH_DNA-bd_sf"/>
</dbReference>
<dbReference type="InterPro" id="IPR058163">
    <property type="entry name" value="LysR-type_TF_proteobact-type"/>
</dbReference>
<dbReference type="PROSITE" id="PS50931">
    <property type="entry name" value="HTH_LYSR"/>
    <property type="match status" value="1"/>
</dbReference>
<protein>
    <submittedName>
        <fullName evidence="6">LysR family transcriptional regulator</fullName>
    </submittedName>
</protein>
<evidence type="ECO:0000256" key="2">
    <source>
        <dbReference type="ARBA" id="ARBA00023015"/>
    </source>
</evidence>
<keyword evidence="3" id="KW-0238">DNA-binding</keyword>
<evidence type="ECO:0000313" key="7">
    <source>
        <dbReference type="Proteomes" id="UP001196509"/>
    </source>
</evidence>
<dbReference type="GO" id="GO:0043565">
    <property type="term" value="F:sequence-specific DNA binding"/>
    <property type="evidence" value="ECO:0007669"/>
    <property type="project" value="TreeGrafter"/>
</dbReference>
<dbReference type="Pfam" id="PF03466">
    <property type="entry name" value="LysR_substrate"/>
    <property type="match status" value="1"/>
</dbReference>
<dbReference type="Pfam" id="PF00126">
    <property type="entry name" value="HTH_1"/>
    <property type="match status" value="1"/>
</dbReference>
<keyword evidence="7" id="KW-1185">Reference proteome</keyword>
<dbReference type="Gene3D" id="3.40.190.10">
    <property type="entry name" value="Periplasmic binding protein-like II"/>
    <property type="match status" value="2"/>
</dbReference>
<organism evidence="6 7">
    <name type="scientific">Flavimaribacter sediminis</name>
    <dbReference type="NCBI Taxonomy" id="2865987"/>
    <lineage>
        <taxon>Bacteria</taxon>
        <taxon>Pseudomonadati</taxon>
        <taxon>Pseudomonadota</taxon>
        <taxon>Alphaproteobacteria</taxon>
        <taxon>Hyphomicrobiales</taxon>
        <taxon>Rhizobiaceae</taxon>
        <taxon>Flavimaribacter</taxon>
    </lineage>
</organism>
<reference evidence="6" key="1">
    <citation type="submission" date="2021-08" db="EMBL/GenBank/DDBJ databases">
        <title>Hoeflea bacterium WL0058 sp. nov., isolated from the sediment.</title>
        <authorList>
            <person name="Wang L."/>
            <person name="Zhang D."/>
        </authorList>
    </citation>
    <scope>NUCLEOTIDE SEQUENCE</scope>
    <source>
        <strain evidence="6">WL0058</strain>
    </source>
</reference>
<evidence type="ECO:0000256" key="4">
    <source>
        <dbReference type="ARBA" id="ARBA00023163"/>
    </source>
</evidence>
<keyword evidence="4" id="KW-0804">Transcription</keyword>
<gene>
    <name evidence="6" type="ORF">K1W69_15265</name>
</gene>
<dbReference type="InterPro" id="IPR000847">
    <property type="entry name" value="LysR_HTH_N"/>
</dbReference>
<dbReference type="PANTHER" id="PTHR30537">
    <property type="entry name" value="HTH-TYPE TRANSCRIPTIONAL REGULATOR"/>
    <property type="match status" value="1"/>
</dbReference>
<dbReference type="InterPro" id="IPR036388">
    <property type="entry name" value="WH-like_DNA-bd_sf"/>
</dbReference>
<dbReference type="Gene3D" id="1.10.10.10">
    <property type="entry name" value="Winged helix-like DNA-binding domain superfamily/Winged helix DNA-binding domain"/>
    <property type="match status" value="1"/>
</dbReference>
<dbReference type="RefSeq" id="WP_220229167.1">
    <property type="nucleotide sequence ID" value="NZ_JAICBX010000002.1"/>
</dbReference>
<dbReference type="InterPro" id="IPR005119">
    <property type="entry name" value="LysR_subst-bd"/>
</dbReference>
<comment type="similarity">
    <text evidence="1">Belongs to the LysR transcriptional regulatory family.</text>
</comment>
<dbReference type="AlphaFoldDB" id="A0AAE3D0J0"/>
<dbReference type="GO" id="GO:0003700">
    <property type="term" value="F:DNA-binding transcription factor activity"/>
    <property type="evidence" value="ECO:0007669"/>
    <property type="project" value="InterPro"/>
</dbReference>
<evidence type="ECO:0000313" key="6">
    <source>
        <dbReference type="EMBL" id="MBW8638555.1"/>
    </source>
</evidence>
<dbReference type="SUPFAM" id="SSF46785">
    <property type="entry name" value="Winged helix' DNA-binding domain"/>
    <property type="match status" value="1"/>
</dbReference>
<dbReference type="GO" id="GO:0006351">
    <property type="term" value="P:DNA-templated transcription"/>
    <property type="evidence" value="ECO:0007669"/>
    <property type="project" value="TreeGrafter"/>
</dbReference>
<comment type="caution">
    <text evidence="6">The sequence shown here is derived from an EMBL/GenBank/DDBJ whole genome shotgun (WGS) entry which is preliminary data.</text>
</comment>
<dbReference type="SUPFAM" id="SSF53850">
    <property type="entry name" value="Periplasmic binding protein-like II"/>
    <property type="match status" value="1"/>
</dbReference>
<dbReference type="EMBL" id="JAICBX010000002">
    <property type="protein sequence ID" value="MBW8638555.1"/>
    <property type="molecule type" value="Genomic_DNA"/>
</dbReference>
<keyword evidence="2" id="KW-0805">Transcription regulation</keyword>
<proteinExistence type="inferred from homology"/>
<name>A0AAE3D0J0_9HYPH</name>
<sequence length="308" mass="34040">MKNLNRVHLSGLRAIEAVGRHGNLRLAADELGVTPGAVSQQIQKTEQQLGRPLFDRKAKGLEPTPRGREVMRHLTAGMAELSTAVSVAEQANSDALTVSVAPVFAGKWLVWRLTDFYKEHPEIRVRVDASIALINPELSDVDVCIRVGKGGWTDVQAEALVEHRVFPVCSPAIGAKIRKIEDLAHVPIIRDEGEMFRWNTWLAPQGYDQSMLGDGPRFSDGSLCLDAAVAGQGVFLAWETLAFDALEMGRLVAPLPGCHPTGFSYWLVTGLHRRKSEKVRAFETWLRRMLAASLLFEADGARFKKEQP</sequence>
<dbReference type="Proteomes" id="UP001196509">
    <property type="component" value="Unassembled WGS sequence"/>
</dbReference>
<dbReference type="CDD" id="cd08432">
    <property type="entry name" value="PBP2_GcdR_TrpI_HvrB_AmpR_like"/>
    <property type="match status" value="1"/>
</dbReference>